<sequence>MFHRDGETTNLFLDVERNCPHHEKVELDKIKCLQLYINLRVSYTGISCETNITLSPLNPNFFLHQLISSENTKK</sequence>
<reference evidence="2" key="2">
    <citation type="submission" date="2024-01" db="EMBL/GenBank/DDBJ databases">
        <title>Draft genome sequence of Lactobacillus amylovorus strain TKL145.</title>
        <authorList>
            <person name="Tohno M."/>
            <person name="Tanizawa Y."/>
        </authorList>
    </citation>
    <scope>NUCLEOTIDE SEQUENCE [LARGE SCALE GENOMIC DNA]</scope>
    <source>
        <strain evidence="2">TKL145</strain>
    </source>
</reference>
<dbReference type="Proteomes" id="UP001437574">
    <property type="component" value="Unassembled WGS sequence"/>
</dbReference>
<dbReference type="EMBL" id="BAAAAK010000026">
    <property type="protein sequence ID" value="GAA0043300.1"/>
    <property type="molecule type" value="Genomic_DNA"/>
</dbReference>
<gene>
    <name evidence="1" type="ORF">LATKL145_17120</name>
</gene>
<protein>
    <submittedName>
        <fullName evidence="1">Uncharacterized protein</fullName>
    </submittedName>
</protein>
<proteinExistence type="predicted"/>
<reference evidence="1 2" key="1">
    <citation type="journal article" date="2024" name="Int. J. Syst. Evol. Microbiol.">
        <title>Proposal of Lactobacillus amylovorus subsp. animalis subsp. nov. and an emended description of Lactobacillus amylovorus.</title>
        <authorList>
            <person name="Yamane K."/>
            <person name="Tanizawa Y."/>
            <person name="Kobayashi H."/>
            <person name="Kamizono T."/>
            <person name="Kojima Y."/>
            <person name="Takagi H."/>
            <person name="Tohno M."/>
        </authorList>
    </citation>
    <scope>NUCLEOTIDE SEQUENCE [LARGE SCALE GENOMIC DNA]</scope>
    <source>
        <strain evidence="1 2">TKL145</strain>
    </source>
</reference>
<evidence type="ECO:0000313" key="2">
    <source>
        <dbReference type="Proteomes" id="UP001437574"/>
    </source>
</evidence>
<dbReference type="AlphaFoldDB" id="A0ABC9VQ82"/>
<evidence type="ECO:0000313" key="1">
    <source>
        <dbReference type="EMBL" id="GAA0043300.1"/>
    </source>
</evidence>
<organism evidence="1 2">
    <name type="scientific">Lactobacillus amylovorus subsp. animalium</name>
    <dbReference type="NCBI Taxonomy" id="3378536"/>
    <lineage>
        <taxon>Bacteria</taxon>
        <taxon>Bacillati</taxon>
        <taxon>Bacillota</taxon>
        <taxon>Bacilli</taxon>
        <taxon>Lactobacillales</taxon>
        <taxon>Lactobacillaceae</taxon>
        <taxon>Lactobacillus</taxon>
    </lineage>
</organism>
<accession>A0ABC9VQ82</accession>
<name>A0ABC9VQ82_LACAM</name>
<comment type="caution">
    <text evidence="1">The sequence shown here is derived from an EMBL/GenBank/DDBJ whole genome shotgun (WGS) entry which is preliminary data.</text>
</comment>